<dbReference type="EMBL" id="JACMRX010000001">
    <property type="protein sequence ID" value="KAF7997024.1"/>
    <property type="molecule type" value="Genomic_DNA"/>
</dbReference>
<protein>
    <recommendedName>
        <fullName evidence="4">Major facilitator superfamily (MFS) profile domain-containing protein</fullName>
    </recommendedName>
</protein>
<organism evidence="5 6">
    <name type="scientific">Aphidius gifuensis</name>
    <name type="common">Parasitoid wasp</name>
    <dbReference type="NCBI Taxonomy" id="684658"/>
    <lineage>
        <taxon>Eukaryota</taxon>
        <taxon>Metazoa</taxon>
        <taxon>Ecdysozoa</taxon>
        <taxon>Arthropoda</taxon>
        <taxon>Hexapoda</taxon>
        <taxon>Insecta</taxon>
        <taxon>Pterygota</taxon>
        <taxon>Neoptera</taxon>
        <taxon>Endopterygota</taxon>
        <taxon>Hymenoptera</taxon>
        <taxon>Apocrita</taxon>
        <taxon>Ichneumonoidea</taxon>
        <taxon>Braconidae</taxon>
        <taxon>Aphidiinae</taxon>
        <taxon>Aphidius</taxon>
    </lineage>
</organism>
<feature type="compositionally biased region" description="Pro residues" evidence="2">
    <location>
        <begin position="27"/>
        <end position="38"/>
    </location>
</feature>
<feature type="compositionally biased region" description="Basic and acidic residues" evidence="2">
    <location>
        <begin position="7"/>
        <end position="21"/>
    </location>
</feature>
<evidence type="ECO:0000256" key="1">
    <source>
        <dbReference type="ARBA" id="ARBA00004141"/>
    </source>
</evidence>
<feature type="transmembrane region" description="Helical" evidence="3">
    <location>
        <begin position="84"/>
        <end position="104"/>
    </location>
</feature>
<evidence type="ECO:0000313" key="6">
    <source>
        <dbReference type="Proteomes" id="UP000639338"/>
    </source>
</evidence>
<sequence>MAYALEDENKDKKIERKKSVDVIDVQTPPPQPPQAPPPDGGWGWLVVFASFMIHVVTDGITYSWGTVRKELVKEFQYSESVTAWVNSILIGITLCSGPLCSIFVNKYGCRAVTIAGAILGGFFLLISSFAPNLFMLYGTVGIGTGFGFGLIYLPAIVCVSVYFEKYRSLATGIAVCGSGAGTAAIDALLKFLVENYQWRATLRILALLVVLCILFGLLFREIEVVQDPSEIPMLEISAINDNNLKAPHKNGLSKNGFDRPQSLSNVNHKKYYFPDSNNDSMKIAMSQPALAKHMLHPEHGHVFGSGVMDRNDIFLQGSVENLRARSASLGNKEINKSYKMSLRSLPSGKGSQDIEKNDCLPNTKETCSILQRMLDISLFKDPVFVLFVISNFCTSIGFNAPYVFLPDLARKNYSLTISSYNNITNMTETIETFKIMGLEDKNTEWIVPAIALGTTCGRIVLGILADRPWVNRLHVYNLCLTVCGAGVMLGVWCVTEIQFLICAFVFGFTAGAYVGLTSVVLVDLMGLDRLTNAFGLLLFFQGLASFLGLPLAGFLYDTFKTYDASFYAAGGMIAASGIMLIIIPYLQKQQISKNTEIIVSNAS</sequence>
<feature type="transmembrane region" description="Helical" evidence="3">
    <location>
        <begin position="498"/>
        <end position="522"/>
    </location>
</feature>
<evidence type="ECO:0000256" key="3">
    <source>
        <dbReference type="SAM" id="Phobius"/>
    </source>
</evidence>
<dbReference type="GO" id="GO:0008028">
    <property type="term" value="F:monocarboxylic acid transmembrane transporter activity"/>
    <property type="evidence" value="ECO:0007669"/>
    <property type="project" value="TreeGrafter"/>
</dbReference>
<dbReference type="CDD" id="cd17352">
    <property type="entry name" value="MFS_MCT_SLC16"/>
    <property type="match status" value="1"/>
</dbReference>
<dbReference type="InterPro" id="IPR036259">
    <property type="entry name" value="MFS_trans_sf"/>
</dbReference>
<dbReference type="Pfam" id="PF07690">
    <property type="entry name" value="MFS_1"/>
    <property type="match status" value="1"/>
</dbReference>
<accession>A0A835CVA4</accession>
<name>A0A835CVA4_APHGI</name>
<keyword evidence="3" id="KW-0472">Membrane</keyword>
<gene>
    <name evidence="5" type="ORF">HCN44_005301</name>
</gene>
<dbReference type="InterPro" id="IPR020846">
    <property type="entry name" value="MFS_dom"/>
</dbReference>
<feature type="region of interest" description="Disordered" evidence="2">
    <location>
        <begin position="1"/>
        <end position="38"/>
    </location>
</feature>
<dbReference type="SUPFAM" id="SSF103473">
    <property type="entry name" value="MFS general substrate transporter"/>
    <property type="match status" value="1"/>
</dbReference>
<feature type="domain" description="Major facilitator superfamily (MFS) profile" evidence="4">
    <location>
        <begin position="383"/>
        <end position="603"/>
    </location>
</feature>
<dbReference type="PROSITE" id="PS50850">
    <property type="entry name" value="MFS"/>
    <property type="match status" value="1"/>
</dbReference>
<feature type="transmembrane region" description="Helical" evidence="3">
    <location>
        <begin position="566"/>
        <end position="586"/>
    </location>
</feature>
<feature type="transmembrane region" description="Helical" evidence="3">
    <location>
        <begin position="445"/>
        <end position="463"/>
    </location>
</feature>
<evidence type="ECO:0000259" key="4">
    <source>
        <dbReference type="PROSITE" id="PS50850"/>
    </source>
</evidence>
<feature type="transmembrane region" description="Helical" evidence="3">
    <location>
        <begin position="383"/>
        <end position="405"/>
    </location>
</feature>
<feature type="transmembrane region" description="Helical" evidence="3">
    <location>
        <begin position="201"/>
        <end position="219"/>
    </location>
</feature>
<proteinExistence type="predicted"/>
<reference evidence="5 6" key="1">
    <citation type="submission" date="2020-08" db="EMBL/GenBank/DDBJ databases">
        <title>Aphidius gifuensis genome sequencing and assembly.</title>
        <authorList>
            <person name="Du Z."/>
        </authorList>
    </citation>
    <scope>NUCLEOTIDE SEQUENCE [LARGE SCALE GENOMIC DNA]</scope>
    <source>
        <strain evidence="5">YNYX2018</strain>
        <tissue evidence="5">Adults</tissue>
    </source>
</reference>
<dbReference type="AlphaFoldDB" id="A0A835CVA4"/>
<feature type="transmembrane region" description="Helical" evidence="3">
    <location>
        <begin position="136"/>
        <end position="162"/>
    </location>
</feature>
<dbReference type="Gene3D" id="1.20.1250.20">
    <property type="entry name" value="MFS general substrate transporter like domains"/>
    <property type="match status" value="2"/>
</dbReference>
<dbReference type="PANTHER" id="PTHR11360">
    <property type="entry name" value="MONOCARBOXYLATE TRANSPORTER"/>
    <property type="match status" value="1"/>
</dbReference>
<evidence type="ECO:0000313" key="5">
    <source>
        <dbReference type="EMBL" id="KAF7997024.1"/>
    </source>
</evidence>
<keyword evidence="3" id="KW-0812">Transmembrane</keyword>
<dbReference type="PANTHER" id="PTHR11360:SF284">
    <property type="entry name" value="EG:103B4.3 PROTEIN-RELATED"/>
    <property type="match status" value="1"/>
</dbReference>
<feature type="transmembrane region" description="Helical" evidence="3">
    <location>
        <begin position="475"/>
        <end position="492"/>
    </location>
</feature>
<feature type="transmembrane region" description="Helical" evidence="3">
    <location>
        <begin position="534"/>
        <end position="554"/>
    </location>
</feature>
<dbReference type="Proteomes" id="UP000639338">
    <property type="component" value="Unassembled WGS sequence"/>
</dbReference>
<feature type="transmembrane region" description="Helical" evidence="3">
    <location>
        <begin position="42"/>
        <end position="64"/>
    </location>
</feature>
<evidence type="ECO:0000256" key="2">
    <source>
        <dbReference type="SAM" id="MobiDB-lite"/>
    </source>
</evidence>
<comment type="caution">
    <text evidence="5">The sequence shown here is derived from an EMBL/GenBank/DDBJ whole genome shotgun (WGS) entry which is preliminary data.</text>
</comment>
<feature type="transmembrane region" description="Helical" evidence="3">
    <location>
        <begin position="111"/>
        <end position="130"/>
    </location>
</feature>
<dbReference type="OrthoDB" id="6499973at2759"/>
<dbReference type="InterPro" id="IPR050327">
    <property type="entry name" value="Proton-linked_MCT"/>
</dbReference>
<comment type="subcellular location">
    <subcellularLocation>
        <location evidence="1">Membrane</location>
        <topology evidence="1">Multi-pass membrane protein</topology>
    </subcellularLocation>
</comment>
<keyword evidence="6" id="KW-1185">Reference proteome</keyword>
<dbReference type="InterPro" id="IPR011701">
    <property type="entry name" value="MFS"/>
</dbReference>
<keyword evidence="3" id="KW-1133">Transmembrane helix</keyword>
<feature type="transmembrane region" description="Helical" evidence="3">
    <location>
        <begin position="169"/>
        <end position="189"/>
    </location>
</feature>
<dbReference type="GO" id="GO:0016020">
    <property type="term" value="C:membrane"/>
    <property type="evidence" value="ECO:0007669"/>
    <property type="project" value="UniProtKB-SubCell"/>
</dbReference>